<dbReference type="EMBL" id="CADCWK010000110">
    <property type="protein sequence ID" value="CAA9554377.1"/>
    <property type="molecule type" value="Genomic_DNA"/>
</dbReference>
<accession>A0A6J4ULJ7</accession>
<dbReference type="Pfam" id="PF00582">
    <property type="entry name" value="Usp"/>
    <property type="match status" value="1"/>
</dbReference>
<dbReference type="PANTHER" id="PTHR46268:SF6">
    <property type="entry name" value="UNIVERSAL STRESS PROTEIN UP12"/>
    <property type="match status" value="1"/>
</dbReference>
<dbReference type="InterPro" id="IPR006016">
    <property type="entry name" value="UspA"/>
</dbReference>
<dbReference type="InterPro" id="IPR014729">
    <property type="entry name" value="Rossmann-like_a/b/a_fold"/>
</dbReference>
<evidence type="ECO:0000259" key="2">
    <source>
        <dbReference type="Pfam" id="PF00582"/>
    </source>
</evidence>
<proteinExistence type="inferred from homology"/>
<dbReference type="Gene3D" id="3.40.50.620">
    <property type="entry name" value="HUPs"/>
    <property type="match status" value="1"/>
</dbReference>
<organism evidence="3">
    <name type="scientific">uncultured Thermomicrobiales bacterium</name>
    <dbReference type="NCBI Taxonomy" id="1645740"/>
    <lineage>
        <taxon>Bacteria</taxon>
        <taxon>Pseudomonadati</taxon>
        <taxon>Thermomicrobiota</taxon>
        <taxon>Thermomicrobia</taxon>
        <taxon>Thermomicrobiales</taxon>
        <taxon>environmental samples</taxon>
    </lineage>
</organism>
<dbReference type="PRINTS" id="PR01438">
    <property type="entry name" value="UNVRSLSTRESS"/>
</dbReference>
<reference evidence="3" key="1">
    <citation type="submission" date="2020-02" db="EMBL/GenBank/DDBJ databases">
        <authorList>
            <person name="Meier V. D."/>
        </authorList>
    </citation>
    <scope>NUCLEOTIDE SEQUENCE</scope>
    <source>
        <strain evidence="3">AVDCRST_MAG33</strain>
    </source>
</reference>
<feature type="domain" description="UspA" evidence="2">
    <location>
        <begin position="1"/>
        <end position="139"/>
    </location>
</feature>
<dbReference type="AlphaFoldDB" id="A0A6J4ULJ7"/>
<evidence type="ECO:0000256" key="1">
    <source>
        <dbReference type="ARBA" id="ARBA00008791"/>
    </source>
</evidence>
<sequence length="150" mass="16313">MFDRIIVPLDGSPFAEQALEIAIGLATPLGLPIHLVRVTDLYPLHRGNAIDYSGSAETERLVAEEATAYLTGVVERLQEDGRTVSSEVLRGDAAREITTATQPGDLIVLTSHGRTGMVRWFMGSVAENVMRRSRGSVLLHRIESTEPTAT</sequence>
<comment type="similarity">
    <text evidence="1">Belongs to the universal stress protein A family.</text>
</comment>
<name>A0A6J4ULJ7_9BACT</name>
<dbReference type="SUPFAM" id="SSF52402">
    <property type="entry name" value="Adenine nucleotide alpha hydrolases-like"/>
    <property type="match status" value="1"/>
</dbReference>
<protein>
    <recommendedName>
        <fullName evidence="2">UspA domain-containing protein</fullName>
    </recommendedName>
</protein>
<dbReference type="CDD" id="cd00293">
    <property type="entry name" value="USP-like"/>
    <property type="match status" value="1"/>
</dbReference>
<gene>
    <name evidence="3" type="ORF">AVDCRST_MAG33-1161</name>
</gene>
<dbReference type="InterPro" id="IPR006015">
    <property type="entry name" value="Universal_stress_UspA"/>
</dbReference>
<evidence type="ECO:0000313" key="3">
    <source>
        <dbReference type="EMBL" id="CAA9554377.1"/>
    </source>
</evidence>
<dbReference type="PANTHER" id="PTHR46268">
    <property type="entry name" value="STRESS RESPONSE PROTEIN NHAX"/>
    <property type="match status" value="1"/>
</dbReference>